<reference evidence="1" key="1">
    <citation type="submission" date="2014-11" db="EMBL/GenBank/DDBJ databases">
        <authorList>
            <person name="Amaro Gonzalez C."/>
        </authorList>
    </citation>
    <scope>NUCLEOTIDE SEQUENCE</scope>
</reference>
<protein>
    <submittedName>
        <fullName evidence="1">Uncharacterized protein</fullName>
    </submittedName>
</protein>
<organism evidence="1">
    <name type="scientific">Anguilla anguilla</name>
    <name type="common">European freshwater eel</name>
    <name type="synonym">Muraena anguilla</name>
    <dbReference type="NCBI Taxonomy" id="7936"/>
    <lineage>
        <taxon>Eukaryota</taxon>
        <taxon>Metazoa</taxon>
        <taxon>Chordata</taxon>
        <taxon>Craniata</taxon>
        <taxon>Vertebrata</taxon>
        <taxon>Euteleostomi</taxon>
        <taxon>Actinopterygii</taxon>
        <taxon>Neopterygii</taxon>
        <taxon>Teleostei</taxon>
        <taxon>Anguilliformes</taxon>
        <taxon>Anguillidae</taxon>
        <taxon>Anguilla</taxon>
    </lineage>
</organism>
<proteinExistence type="predicted"/>
<dbReference type="EMBL" id="GBXM01041464">
    <property type="protein sequence ID" value="JAH67113.1"/>
    <property type="molecule type" value="Transcribed_RNA"/>
</dbReference>
<accession>A0A0E9UQ70</accession>
<sequence length="29" mass="3287">MPFVLPAQVRAHFSNPGTVCLNLVEYVFH</sequence>
<evidence type="ECO:0000313" key="1">
    <source>
        <dbReference type="EMBL" id="JAH67113.1"/>
    </source>
</evidence>
<dbReference type="AlphaFoldDB" id="A0A0E9UQ70"/>
<reference evidence="1" key="2">
    <citation type="journal article" date="2015" name="Fish Shellfish Immunol.">
        <title>Early steps in the European eel (Anguilla anguilla)-Vibrio vulnificus interaction in the gills: Role of the RtxA13 toxin.</title>
        <authorList>
            <person name="Callol A."/>
            <person name="Pajuelo D."/>
            <person name="Ebbesson L."/>
            <person name="Teles M."/>
            <person name="MacKenzie S."/>
            <person name="Amaro C."/>
        </authorList>
    </citation>
    <scope>NUCLEOTIDE SEQUENCE</scope>
</reference>
<name>A0A0E9UQ70_ANGAN</name>